<organism evidence="1">
    <name type="scientific">gut metagenome</name>
    <dbReference type="NCBI Taxonomy" id="749906"/>
    <lineage>
        <taxon>unclassified sequences</taxon>
        <taxon>metagenomes</taxon>
        <taxon>organismal metagenomes</taxon>
    </lineage>
</organism>
<gene>
    <name evidence="1" type="ORF">EVA_05385</name>
</gene>
<evidence type="ECO:0000313" key="1">
    <source>
        <dbReference type="EMBL" id="EJX06499.1"/>
    </source>
</evidence>
<comment type="caution">
    <text evidence="1">The sequence shown here is derived from an EMBL/GenBank/DDBJ whole genome shotgun (WGS) entry which is preliminary data.</text>
</comment>
<name>J9GHH2_9ZZZZ</name>
<proteinExistence type="predicted"/>
<reference evidence="1" key="1">
    <citation type="journal article" date="2012" name="PLoS ONE">
        <title>Gene sets for utilization of primary and secondary nutrition supplies in the distal gut of endangered iberian lynx.</title>
        <authorList>
            <person name="Alcaide M."/>
            <person name="Messina E."/>
            <person name="Richter M."/>
            <person name="Bargiela R."/>
            <person name="Peplies J."/>
            <person name="Huws S.A."/>
            <person name="Newbold C.J."/>
            <person name="Golyshin P.N."/>
            <person name="Simon M.A."/>
            <person name="Lopez G."/>
            <person name="Yakimov M.M."/>
            <person name="Ferrer M."/>
        </authorList>
    </citation>
    <scope>NUCLEOTIDE SEQUENCE</scope>
</reference>
<dbReference type="AlphaFoldDB" id="J9GHH2"/>
<sequence>MPYRRLPNTDYARIRALKTAVEKGDLSHDGQVPIAYNTLFEARTFLQKFEPAQSYYAQCYANQVRAAKKHQQNVKMARLYVSHFIQVLNMAVVRKEIKSVAKELYGLPVSNAVPDLQNEAALVEWGRKVIEGEERRKLLGGVPIYNPNIARVKVYYDQFVDSYERQRNLQTLTARSLEKLTAMRKRADELILNIWNQVEANFQYVTPNESRLDMCRSYGLVYYYRSSEKKKEESEKKC</sequence>
<accession>J9GHH2</accession>
<protein>
    <submittedName>
        <fullName evidence="1">Uncharacterized protein</fullName>
    </submittedName>
</protein>
<dbReference type="EMBL" id="AMCI01001139">
    <property type="protein sequence ID" value="EJX06499.1"/>
    <property type="molecule type" value="Genomic_DNA"/>
</dbReference>